<evidence type="ECO:0000313" key="1">
    <source>
        <dbReference type="EMBL" id="KDQ49220.1"/>
    </source>
</evidence>
<accession>A0A067P5V2</accession>
<dbReference type="InParanoid" id="A0A067P5V2"/>
<dbReference type="STRING" id="933084.A0A067P5V2"/>
<dbReference type="Proteomes" id="UP000027265">
    <property type="component" value="Unassembled WGS sequence"/>
</dbReference>
<protein>
    <submittedName>
        <fullName evidence="1">Uncharacterized protein</fullName>
    </submittedName>
</protein>
<name>A0A067P5V2_9AGAM</name>
<dbReference type="AlphaFoldDB" id="A0A067P5V2"/>
<dbReference type="HOGENOM" id="CLU_041942_1_0_1"/>
<dbReference type="OrthoDB" id="3256367at2759"/>
<keyword evidence="2" id="KW-1185">Reference proteome</keyword>
<proteinExistence type="predicted"/>
<evidence type="ECO:0000313" key="2">
    <source>
        <dbReference type="Proteomes" id="UP000027265"/>
    </source>
</evidence>
<sequence>MVGSPAHHPALSTCPPEILERIFKYACVDGGITGSSLSLVSRYIHNVSMGIRYQSIALDGLTQMRRFMCLLETIPPNSARVRDLFLSCYDKDGAAAVETRPLVSLSMPLKKPSWTQRLRRVLSSKATCVPESIVIRGSPQWAGRKTDDETRIMLNDCITKILSTVASNLEVLTMVMPEPWEVPLPHLDYPVLQDLTLFATQEGRDWWHISQTGKRSLPALQKLHLAGSQYIPSNIATLVNDSPSLTDICFSGLEMGISGFETGTDLRNILLGLLGLPIPIGEPFPRPTSFQRCLIRPRPPSHYGAQFSYARHVTVLDDLQKLAKDHHEVVVLRSQLWGLDVDEIVEEARDLWLDTVAGGLGCWDETEVDRFAEELSLVSYGYLPLSCSR</sequence>
<reference evidence="2" key="1">
    <citation type="journal article" date="2014" name="Proc. Natl. Acad. Sci. U.S.A.">
        <title>Extensive sampling of basidiomycete genomes demonstrates inadequacy of the white-rot/brown-rot paradigm for wood decay fungi.</title>
        <authorList>
            <person name="Riley R."/>
            <person name="Salamov A.A."/>
            <person name="Brown D.W."/>
            <person name="Nagy L.G."/>
            <person name="Floudas D."/>
            <person name="Held B.W."/>
            <person name="Levasseur A."/>
            <person name="Lombard V."/>
            <person name="Morin E."/>
            <person name="Otillar R."/>
            <person name="Lindquist E.A."/>
            <person name="Sun H."/>
            <person name="LaButti K.M."/>
            <person name="Schmutz J."/>
            <person name="Jabbour D."/>
            <person name="Luo H."/>
            <person name="Baker S.E."/>
            <person name="Pisabarro A.G."/>
            <person name="Walton J.D."/>
            <person name="Blanchette R.A."/>
            <person name="Henrissat B."/>
            <person name="Martin F."/>
            <person name="Cullen D."/>
            <person name="Hibbett D.S."/>
            <person name="Grigoriev I.V."/>
        </authorList>
    </citation>
    <scope>NUCLEOTIDE SEQUENCE [LARGE SCALE GENOMIC DNA]</scope>
    <source>
        <strain evidence="2">MUCL 33604</strain>
    </source>
</reference>
<organism evidence="1 2">
    <name type="scientific">Jaapia argillacea MUCL 33604</name>
    <dbReference type="NCBI Taxonomy" id="933084"/>
    <lineage>
        <taxon>Eukaryota</taxon>
        <taxon>Fungi</taxon>
        <taxon>Dikarya</taxon>
        <taxon>Basidiomycota</taxon>
        <taxon>Agaricomycotina</taxon>
        <taxon>Agaricomycetes</taxon>
        <taxon>Agaricomycetidae</taxon>
        <taxon>Jaapiales</taxon>
        <taxon>Jaapiaceae</taxon>
        <taxon>Jaapia</taxon>
    </lineage>
</organism>
<gene>
    <name evidence="1" type="ORF">JAAARDRAFT_74749</name>
</gene>
<dbReference type="EMBL" id="KL197794">
    <property type="protein sequence ID" value="KDQ49220.1"/>
    <property type="molecule type" value="Genomic_DNA"/>
</dbReference>